<keyword evidence="5 8" id="KW-0503">Monooxygenase</keyword>
<evidence type="ECO:0000313" key="9">
    <source>
        <dbReference type="Proteomes" id="UP001139089"/>
    </source>
</evidence>
<reference evidence="8" key="1">
    <citation type="submission" date="2021-12" db="EMBL/GenBank/DDBJ databases">
        <authorList>
            <person name="Li Y."/>
        </authorList>
    </citation>
    <scope>NUCLEOTIDE SEQUENCE</scope>
    <source>
        <strain evidence="8">DKSPLA3</strain>
    </source>
</reference>
<name>A0A9X1NVY2_9HYPH</name>
<dbReference type="Pfam" id="PF01494">
    <property type="entry name" value="FAD_binding_3"/>
    <property type="match status" value="1"/>
</dbReference>
<dbReference type="SUPFAM" id="SSF51905">
    <property type="entry name" value="FAD/NAD(P)-binding domain"/>
    <property type="match status" value="1"/>
</dbReference>
<evidence type="ECO:0000256" key="3">
    <source>
        <dbReference type="ARBA" id="ARBA00022827"/>
    </source>
</evidence>
<keyword evidence="6" id="KW-0472">Membrane</keyword>
<gene>
    <name evidence="8" type="ORF">LRX75_14695</name>
</gene>
<accession>A0A9X1NVY2</accession>
<dbReference type="GO" id="GO:0071949">
    <property type="term" value="F:FAD binding"/>
    <property type="evidence" value="ECO:0007669"/>
    <property type="project" value="InterPro"/>
</dbReference>
<keyword evidence="9" id="KW-1185">Reference proteome</keyword>
<protein>
    <submittedName>
        <fullName evidence="8">FAD-dependent monooxygenase</fullName>
    </submittedName>
</protein>
<evidence type="ECO:0000256" key="4">
    <source>
        <dbReference type="ARBA" id="ARBA00023002"/>
    </source>
</evidence>
<dbReference type="InterPro" id="IPR036188">
    <property type="entry name" value="FAD/NAD-bd_sf"/>
</dbReference>
<dbReference type="Gene3D" id="3.50.50.60">
    <property type="entry name" value="FAD/NAD(P)-binding domain"/>
    <property type="match status" value="1"/>
</dbReference>
<dbReference type="EMBL" id="JAJOZR010000009">
    <property type="protein sequence ID" value="MCD7110286.1"/>
    <property type="molecule type" value="Genomic_DNA"/>
</dbReference>
<evidence type="ECO:0000256" key="6">
    <source>
        <dbReference type="SAM" id="Phobius"/>
    </source>
</evidence>
<keyword evidence="3" id="KW-0274">FAD</keyword>
<dbReference type="InterPro" id="IPR050493">
    <property type="entry name" value="FAD-dep_Monooxygenase_BioMet"/>
</dbReference>
<keyword evidence="2" id="KW-0285">Flavoprotein</keyword>
<evidence type="ECO:0000259" key="7">
    <source>
        <dbReference type="Pfam" id="PF01494"/>
    </source>
</evidence>
<keyword evidence="6" id="KW-1133">Transmembrane helix</keyword>
<keyword evidence="6" id="KW-0812">Transmembrane</keyword>
<dbReference type="InterPro" id="IPR002938">
    <property type="entry name" value="FAD-bd"/>
</dbReference>
<dbReference type="Proteomes" id="UP001139089">
    <property type="component" value="Unassembled WGS sequence"/>
</dbReference>
<feature type="domain" description="FAD-binding" evidence="7">
    <location>
        <begin position="13"/>
        <end position="347"/>
    </location>
</feature>
<dbReference type="SUPFAM" id="SSF54373">
    <property type="entry name" value="FAD-linked reductases, C-terminal domain"/>
    <property type="match status" value="1"/>
</dbReference>
<comment type="caution">
    <text evidence="8">The sequence shown here is derived from an EMBL/GenBank/DDBJ whole genome shotgun (WGS) entry which is preliminary data.</text>
</comment>
<evidence type="ECO:0000256" key="5">
    <source>
        <dbReference type="ARBA" id="ARBA00023033"/>
    </source>
</evidence>
<organism evidence="8 9">
    <name type="scientific">Rhizobium quercicola</name>
    <dbReference type="NCBI Taxonomy" id="2901226"/>
    <lineage>
        <taxon>Bacteria</taxon>
        <taxon>Pseudomonadati</taxon>
        <taxon>Pseudomonadota</taxon>
        <taxon>Alphaproteobacteria</taxon>
        <taxon>Hyphomicrobiales</taxon>
        <taxon>Rhizobiaceae</taxon>
        <taxon>Rhizobium/Agrobacterium group</taxon>
        <taxon>Rhizobium</taxon>
    </lineage>
</organism>
<proteinExistence type="predicted"/>
<keyword evidence="4" id="KW-0560">Oxidoreductase</keyword>
<sequence length="399" mass="41758">MPERHSPDARPPIVVVGAGIAGLTAALSLAAKGFAVDIVERAANLDEVGAGLQLSPNATRILDALGLTARLQPHWVEPSEIRLVDGRSLQTIAKVPAGAFARNRWHAPYAVIARSALQGALADAVRAHPLCRLHLDTAICDATPASLSAITGRVPGLVVGADGVGSKVRLALAGHGKARLSGNIAWRLTLPPQAAVSPFDPAVVTAYLGRRAHLVVYPIGQSSLGEPGGLNLVAIGSGMTQAEGSDEAARAAIAQLLAGWHPDIRSALARAETLGFWPLIEVEDGAWHDGTRILIGDAAHAMMPFAAQGAAMAIEDAFELADAIGTPGDIAAQLDAFVATRKARIARVRARGAFNRFAYHASGPVRLGRNLVLSLRTPERLAGDFDWLYGHRLPGEKTP</sequence>
<dbReference type="RefSeq" id="WP_231815686.1">
    <property type="nucleotide sequence ID" value="NZ_JAJOZR010000009.1"/>
</dbReference>
<dbReference type="PRINTS" id="PR00420">
    <property type="entry name" value="RNGMNOXGNASE"/>
</dbReference>
<evidence type="ECO:0000313" key="8">
    <source>
        <dbReference type="EMBL" id="MCD7110286.1"/>
    </source>
</evidence>
<dbReference type="PANTHER" id="PTHR13789:SF318">
    <property type="entry name" value="GERANYLGERANYL DIPHOSPHATE REDUCTASE"/>
    <property type="match status" value="1"/>
</dbReference>
<dbReference type="GO" id="GO:0004497">
    <property type="term" value="F:monooxygenase activity"/>
    <property type="evidence" value="ECO:0007669"/>
    <property type="project" value="UniProtKB-KW"/>
</dbReference>
<comment type="cofactor">
    <cofactor evidence="1">
        <name>FAD</name>
        <dbReference type="ChEBI" id="CHEBI:57692"/>
    </cofactor>
</comment>
<dbReference type="PANTHER" id="PTHR13789">
    <property type="entry name" value="MONOOXYGENASE"/>
    <property type="match status" value="1"/>
</dbReference>
<dbReference type="AlphaFoldDB" id="A0A9X1NVY2"/>
<feature type="transmembrane region" description="Helical" evidence="6">
    <location>
        <begin position="12"/>
        <end position="31"/>
    </location>
</feature>
<evidence type="ECO:0000256" key="1">
    <source>
        <dbReference type="ARBA" id="ARBA00001974"/>
    </source>
</evidence>
<evidence type="ECO:0000256" key="2">
    <source>
        <dbReference type="ARBA" id="ARBA00022630"/>
    </source>
</evidence>